<proteinExistence type="predicted"/>
<accession>A0A6J4NYB0</accession>
<feature type="non-terminal residue" evidence="2">
    <location>
        <position position="1"/>
    </location>
</feature>
<name>A0A6J4NYB0_9ACTN</name>
<dbReference type="AlphaFoldDB" id="A0A6J4NYB0"/>
<feature type="non-terminal residue" evidence="2">
    <location>
        <position position="126"/>
    </location>
</feature>
<organism evidence="2">
    <name type="scientific">uncultured Rubrobacteraceae bacterium</name>
    <dbReference type="NCBI Taxonomy" id="349277"/>
    <lineage>
        <taxon>Bacteria</taxon>
        <taxon>Bacillati</taxon>
        <taxon>Actinomycetota</taxon>
        <taxon>Rubrobacteria</taxon>
        <taxon>Rubrobacterales</taxon>
        <taxon>Rubrobacteraceae</taxon>
        <taxon>environmental samples</taxon>
    </lineage>
</organism>
<reference evidence="2" key="1">
    <citation type="submission" date="2020-02" db="EMBL/GenBank/DDBJ databases">
        <authorList>
            <person name="Meier V. D."/>
        </authorList>
    </citation>
    <scope>NUCLEOTIDE SEQUENCE</scope>
    <source>
        <strain evidence="2">AVDCRST_MAG55</strain>
    </source>
</reference>
<protein>
    <submittedName>
        <fullName evidence="2">PTPS-like type 4</fullName>
    </submittedName>
</protein>
<feature type="compositionally biased region" description="Basic residues" evidence="1">
    <location>
        <begin position="72"/>
        <end position="85"/>
    </location>
</feature>
<evidence type="ECO:0000313" key="2">
    <source>
        <dbReference type="EMBL" id="CAA9395779.1"/>
    </source>
</evidence>
<feature type="compositionally biased region" description="Basic and acidic residues" evidence="1">
    <location>
        <begin position="44"/>
        <end position="59"/>
    </location>
</feature>
<dbReference type="EMBL" id="CADCUZ010000016">
    <property type="protein sequence ID" value="CAA9395779.1"/>
    <property type="molecule type" value="Genomic_DNA"/>
</dbReference>
<evidence type="ECO:0000256" key="1">
    <source>
        <dbReference type="SAM" id="MobiDB-lite"/>
    </source>
</evidence>
<sequence>VRGIRRGAVRGGPPPEGGMLRAGGPHPRPHVQARVGGARRGSGRRRELAGCRRAPRDGGRGGCPPALPGSRRGPRTRGQEHHRRGSGGVLLGWDLTFPPGAWTRHPHGAGLGVAAGLRRPRGGPRL</sequence>
<feature type="region of interest" description="Disordered" evidence="1">
    <location>
        <begin position="1"/>
        <end position="91"/>
    </location>
</feature>
<gene>
    <name evidence="2" type="ORF">AVDCRST_MAG55-346</name>
</gene>